<proteinExistence type="predicted"/>
<reference evidence="4" key="1">
    <citation type="submission" date="2017-02" db="UniProtKB">
        <authorList>
            <consortium name="WormBaseParasite"/>
        </authorList>
    </citation>
    <scope>IDENTIFICATION</scope>
</reference>
<dbReference type="AlphaFoldDB" id="A0A0R3S8J4"/>
<dbReference type="PANTHER" id="PTHR12121">
    <property type="entry name" value="CARBON CATABOLITE REPRESSOR PROTEIN 4"/>
    <property type="match status" value="1"/>
</dbReference>
<gene>
    <name evidence="2" type="ORF">HDID_LOCUS477</name>
</gene>
<dbReference type="SUPFAM" id="SSF56219">
    <property type="entry name" value="DNase I-like"/>
    <property type="match status" value="1"/>
</dbReference>
<evidence type="ECO:0000313" key="3">
    <source>
        <dbReference type="Proteomes" id="UP000274504"/>
    </source>
</evidence>
<protein>
    <submittedName>
        <fullName evidence="4">Endo/exonuclease/phosphatase domain-containing protein</fullName>
    </submittedName>
</protein>
<dbReference type="WBParaSite" id="HDID_0000047601-mRNA-1">
    <property type="protein sequence ID" value="HDID_0000047601-mRNA-1"/>
    <property type="gene ID" value="HDID_0000047601"/>
</dbReference>
<dbReference type="InterPro" id="IPR050410">
    <property type="entry name" value="CCR4/nocturin_mRNA_transcr"/>
</dbReference>
<dbReference type="GO" id="GO:0000175">
    <property type="term" value="F:3'-5'-RNA exonuclease activity"/>
    <property type="evidence" value="ECO:0007669"/>
    <property type="project" value="TreeGrafter"/>
</dbReference>
<evidence type="ECO:0000259" key="1">
    <source>
        <dbReference type="Pfam" id="PF03372"/>
    </source>
</evidence>
<dbReference type="EMBL" id="UYSG01000065">
    <property type="protein sequence ID" value="VDL16301.1"/>
    <property type="molecule type" value="Genomic_DNA"/>
</dbReference>
<sequence length="383" mass="43250">MTKRILLCFRITEVTERRKSSNEFRLVCYNLLANMYSRTEFARKVFFRHCPAPYLDYNYRYPLIHRELLAYQGDILCLQEVDTAHFQQRLTHFLREAGGYEGCFISKILIRASDEIQALPPVQPIETYTRKDEGVAIFYKPDRFRLIKEFKLDSLIMSAETSGDPFLKEITAKYHHLAESGEVAMYLCMRARAHGALVCLFECSRTGHRFLCANTHLYFHPQANALKNIQCLILRNYLLKLAEDNADGKPLPIILAADLNTSPGSQPYKNLVAGSVNEDGSQQESGLIFKAAVPLPEGVFTNMVPGFKANLDAVLYGAPKNNNEILKVAHAFSVPTESEVFAEGRGLIPKYPPILPEEEGGLTLPNSQFPSDHLPLIVDFAVE</sequence>
<dbReference type="InterPro" id="IPR005135">
    <property type="entry name" value="Endo/exonuclease/phosphatase"/>
</dbReference>
<accession>A0A0R3S8J4</accession>
<reference evidence="2 3" key="2">
    <citation type="submission" date="2018-11" db="EMBL/GenBank/DDBJ databases">
        <authorList>
            <consortium name="Pathogen Informatics"/>
        </authorList>
    </citation>
    <scope>NUCLEOTIDE SEQUENCE [LARGE SCALE GENOMIC DNA]</scope>
</reference>
<evidence type="ECO:0000313" key="2">
    <source>
        <dbReference type="EMBL" id="VDL16301.1"/>
    </source>
</evidence>
<organism evidence="4">
    <name type="scientific">Hymenolepis diminuta</name>
    <name type="common">Rat tapeworm</name>
    <dbReference type="NCBI Taxonomy" id="6216"/>
    <lineage>
        <taxon>Eukaryota</taxon>
        <taxon>Metazoa</taxon>
        <taxon>Spiralia</taxon>
        <taxon>Lophotrochozoa</taxon>
        <taxon>Platyhelminthes</taxon>
        <taxon>Cestoda</taxon>
        <taxon>Eucestoda</taxon>
        <taxon>Cyclophyllidea</taxon>
        <taxon>Hymenolepididae</taxon>
        <taxon>Hymenolepis</taxon>
    </lineage>
</organism>
<dbReference type="Proteomes" id="UP000274504">
    <property type="component" value="Unassembled WGS sequence"/>
</dbReference>
<dbReference type="OrthoDB" id="412787at2759"/>
<dbReference type="Pfam" id="PF03372">
    <property type="entry name" value="Exo_endo_phos"/>
    <property type="match status" value="1"/>
</dbReference>
<evidence type="ECO:0000313" key="4">
    <source>
        <dbReference type="WBParaSite" id="HDID_0000047601-mRNA-1"/>
    </source>
</evidence>
<name>A0A0R3S8J4_HYMDI</name>
<dbReference type="Gene3D" id="3.60.10.10">
    <property type="entry name" value="Endonuclease/exonuclease/phosphatase"/>
    <property type="match status" value="1"/>
</dbReference>
<dbReference type="PANTHER" id="PTHR12121:SF36">
    <property type="entry name" value="ENDONUCLEASE_EXONUCLEASE_PHOSPHATASE DOMAIN-CONTAINING PROTEIN"/>
    <property type="match status" value="1"/>
</dbReference>
<feature type="domain" description="Endonuclease/exonuclease/phosphatase" evidence="1">
    <location>
        <begin position="51"/>
        <end position="317"/>
    </location>
</feature>
<dbReference type="STRING" id="6216.A0A0R3S8J4"/>
<dbReference type="InterPro" id="IPR036691">
    <property type="entry name" value="Endo/exonu/phosph_ase_sf"/>
</dbReference>